<evidence type="ECO:0000256" key="1">
    <source>
        <dbReference type="SAM" id="SignalP"/>
    </source>
</evidence>
<evidence type="ECO:0008006" key="4">
    <source>
        <dbReference type="Google" id="ProtNLM"/>
    </source>
</evidence>
<gene>
    <name evidence="2" type="ORF">FHY32_000953</name>
</gene>
<sequence>MKTLLLLATCTSAFLTSCATRTSLIEQYLQPCQVEGKHSSLDAVMADPASETYDLYHFGGNAQDALARCNADKESIKRLQEGKR</sequence>
<dbReference type="Proteomes" id="UP000576603">
    <property type="component" value="Unassembled WGS sequence"/>
</dbReference>
<dbReference type="RefSeq" id="WP_184420226.1">
    <property type="nucleotide sequence ID" value="NZ_JACHNL010000002.1"/>
</dbReference>
<accession>A0AAW3U1N9</accession>
<feature type="signal peptide" evidence="1">
    <location>
        <begin position="1"/>
        <end position="19"/>
    </location>
</feature>
<feature type="chain" id="PRO_5043531530" description="EexN family lipoprotein" evidence="1">
    <location>
        <begin position="20"/>
        <end position="84"/>
    </location>
</feature>
<dbReference type="AlphaFoldDB" id="A0AAW3U1N9"/>
<dbReference type="PROSITE" id="PS51257">
    <property type="entry name" value="PROKAR_LIPOPROTEIN"/>
    <property type="match status" value="1"/>
</dbReference>
<comment type="caution">
    <text evidence="2">The sequence shown here is derived from an EMBL/GenBank/DDBJ whole genome shotgun (WGS) entry which is preliminary data.</text>
</comment>
<protein>
    <recommendedName>
        <fullName evidence="4">EexN family lipoprotein</fullName>
    </recommendedName>
</protein>
<proteinExistence type="predicted"/>
<dbReference type="EMBL" id="JACHNL010000002">
    <property type="protein sequence ID" value="MBB4722635.1"/>
    <property type="molecule type" value="Genomic_DNA"/>
</dbReference>
<evidence type="ECO:0000313" key="2">
    <source>
        <dbReference type="EMBL" id="MBB4722635.1"/>
    </source>
</evidence>
<name>A0AAW3U1N9_XANEU</name>
<evidence type="ECO:0000313" key="3">
    <source>
        <dbReference type="Proteomes" id="UP000576603"/>
    </source>
</evidence>
<organism evidence="2 3">
    <name type="scientific">Xanthomonas euvesicatoria</name>
    <dbReference type="NCBI Taxonomy" id="456327"/>
    <lineage>
        <taxon>Bacteria</taxon>
        <taxon>Pseudomonadati</taxon>
        <taxon>Pseudomonadota</taxon>
        <taxon>Gammaproteobacteria</taxon>
        <taxon>Lysobacterales</taxon>
        <taxon>Lysobacteraceae</taxon>
        <taxon>Xanthomonas</taxon>
    </lineage>
</organism>
<reference evidence="2 3" key="1">
    <citation type="submission" date="2020-08" db="EMBL/GenBank/DDBJ databases">
        <title>Studying the diversity of plant-associated saprophytic bacteria and their role in host health and plant-pathogen interactions.</title>
        <authorList>
            <person name="Potnis N."/>
        </authorList>
    </citation>
    <scope>NUCLEOTIDE SEQUENCE [LARGE SCALE GENOMIC DNA]</scope>
    <source>
        <strain evidence="2 3">CFBP 7922</strain>
    </source>
</reference>
<keyword evidence="1" id="KW-0732">Signal</keyword>